<comment type="caution">
    <text evidence="2">The sequence shown here is derived from an EMBL/GenBank/DDBJ whole genome shotgun (WGS) entry which is preliminary data.</text>
</comment>
<dbReference type="Proteomes" id="UP000298663">
    <property type="component" value="Unassembled WGS sequence"/>
</dbReference>
<organism evidence="2 3">
    <name type="scientific">Steinernema carpocapsae</name>
    <name type="common">Entomopathogenic nematode</name>
    <dbReference type="NCBI Taxonomy" id="34508"/>
    <lineage>
        <taxon>Eukaryota</taxon>
        <taxon>Metazoa</taxon>
        <taxon>Ecdysozoa</taxon>
        <taxon>Nematoda</taxon>
        <taxon>Chromadorea</taxon>
        <taxon>Rhabditida</taxon>
        <taxon>Tylenchina</taxon>
        <taxon>Panagrolaimomorpha</taxon>
        <taxon>Strongyloidoidea</taxon>
        <taxon>Steinernematidae</taxon>
        <taxon>Steinernema</taxon>
    </lineage>
</organism>
<name>A0A4U5MDG3_STECR</name>
<protein>
    <recommendedName>
        <fullName evidence="1">BTB domain-containing protein</fullName>
    </recommendedName>
</protein>
<proteinExistence type="predicted"/>
<accession>A0A4U5MDG3</accession>
<dbReference type="CDD" id="cd18186">
    <property type="entry name" value="BTB_POZ_ZBTB_KLHL-like"/>
    <property type="match status" value="1"/>
</dbReference>
<dbReference type="EMBL" id="AZBU02000008">
    <property type="protein sequence ID" value="TKR66873.1"/>
    <property type="molecule type" value="Genomic_DNA"/>
</dbReference>
<dbReference type="InterPro" id="IPR000210">
    <property type="entry name" value="BTB/POZ_dom"/>
</dbReference>
<dbReference type="STRING" id="34508.A0A4U5MDG3"/>
<feature type="domain" description="BTB" evidence="1">
    <location>
        <begin position="135"/>
        <end position="203"/>
    </location>
</feature>
<dbReference type="AlphaFoldDB" id="A0A4U5MDG3"/>
<dbReference type="PROSITE" id="PS50097">
    <property type="entry name" value="BTB"/>
    <property type="match status" value="1"/>
</dbReference>
<reference evidence="2 3" key="2">
    <citation type="journal article" date="2019" name="G3 (Bethesda)">
        <title>Hybrid Assembly of the Genome of the Entomopathogenic Nematode Steinernema carpocapsae Identifies the X-Chromosome.</title>
        <authorList>
            <person name="Serra L."/>
            <person name="Macchietto M."/>
            <person name="Macias-Munoz A."/>
            <person name="McGill C.J."/>
            <person name="Rodriguez I.M."/>
            <person name="Rodriguez B."/>
            <person name="Murad R."/>
            <person name="Mortazavi A."/>
        </authorList>
    </citation>
    <scope>NUCLEOTIDE SEQUENCE [LARGE SCALE GENOMIC DNA]</scope>
    <source>
        <strain evidence="2 3">ALL</strain>
    </source>
</reference>
<dbReference type="Pfam" id="PF00651">
    <property type="entry name" value="BTB"/>
    <property type="match status" value="1"/>
</dbReference>
<gene>
    <name evidence="2" type="ORF">L596_023105</name>
</gene>
<dbReference type="Gene3D" id="3.30.710.10">
    <property type="entry name" value="Potassium Channel Kv1.1, Chain A"/>
    <property type="match status" value="1"/>
</dbReference>
<sequence>MSKNRAHFVFEFEVDSVPEEKGDDEEDDEFETECQNISGLDFCLCVSRLGEEIRVYMFCYDSDIYLSWHQSVIQLEATLDGAAHYKGRRERTRNACTDEMYSLGKVKTGHMVLKCDYEITRINSFKIDEFEEGLADVFMAIGDQKLFVSRLFLTAHSPVFAAMLNSDSFIEGKEQKCHLQDTSYHDFFYLLHRFYGLPLVYQDIKEYVKGILKLAHRFQFQAVISEIEDYLLTLDNSETQKWLELADAFQLTRLASKIISNMDGNQLKTIYKDALQGGHKAVTKAFAPATIDVMFARIMDLMPDPK</sequence>
<dbReference type="OrthoDB" id="6057802at2759"/>
<dbReference type="InterPro" id="IPR011333">
    <property type="entry name" value="SKP1/BTB/POZ_sf"/>
</dbReference>
<keyword evidence="3" id="KW-1185">Reference proteome</keyword>
<evidence type="ECO:0000313" key="3">
    <source>
        <dbReference type="Proteomes" id="UP000298663"/>
    </source>
</evidence>
<dbReference type="SUPFAM" id="SSF54695">
    <property type="entry name" value="POZ domain"/>
    <property type="match status" value="1"/>
</dbReference>
<dbReference type="PANTHER" id="PTHR22744:SF14">
    <property type="entry name" value="BTB DOMAIN-CONTAINING PROTEIN-RELATED"/>
    <property type="match status" value="1"/>
</dbReference>
<evidence type="ECO:0000259" key="1">
    <source>
        <dbReference type="PROSITE" id="PS50097"/>
    </source>
</evidence>
<dbReference type="SMART" id="SM00225">
    <property type="entry name" value="BTB"/>
    <property type="match status" value="1"/>
</dbReference>
<evidence type="ECO:0000313" key="2">
    <source>
        <dbReference type="EMBL" id="TKR66873.1"/>
    </source>
</evidence>
<dbReference type="PANTHER" id="PTHR22744">
    <property type="entry name" value="HELIX LOOP HELIX PROTEIN 21-RELATED"/>
    <property type="match status" value="1"/>
</dbReference>
<reference evidence="2 3" key="1">
    <citation type="journal article" date="2015" name="Genome Biol.">
        <title>Comparative genomics of Steinernema reveals deeply conserved gene regulatory networks.</title>
        <authorList>
            <person name="Dillman A.R."/>
            <person name="Macchietto M."/>
            <person name="Porter C.F."/>
            <person name="Rogers A."/>
            <person name="Williams B."/>
            <person name="Antoshechkin I."/>
            <person name="Lee M.M."/>
            <person name="Goodwin Z."/>
            <person name="Lu X."/>
            <person name="Lewis E.E."/>
            <person name="Goodrich-Blair H."/>
            <person name="Stock S.P."/>
            <person name="Adams B.J."/>
            <person name="Sternberg P.W."/>
            <person name="Mortazavi A."/>
        </authorList>
    </citation>
    <scope>NUCLEOTIDE SEQUENCE [LARGE SCALE GENOMIC DNA]</scope>
    <source>
        <strain evidence="2 3">ALL</strain>
    </source>
</reference>